<dbReference type="Gene3D" id="1.10.3720.10">
    <property type="entry name" value="MetI-like"/>
    <property type="match status" value="1"/>
</dbReference>
<accession>A0A929MV47</accession>
<dbReference type="PROSITE" id="PS50928">
    <property type="entry name" value="ABC_TM1"/>
    <property type="match status" value="1"/>
</dbReference>
<keyword evidence="2 7" id="KW-0813">Transport</keyword>
<sequence length="311" mass="34425">MTKDKSKDLEKDQSKDSQSLPPMGFEVIKREFMKDKLALLSLIVFILILLFLYVAPFFLNLESATKVQIFNRYMAPGSVTDTGHTYLLGADEGGRDVLAQLILGGRNSISIALIVTSATMIIGLVIGVISGYYGGRVDNWIMRIVDFFMIIPGFIMIITLNTIFKVSNIYGLCITFIIIGWTGFARLFRTRTLSEASKDYINASKTMGTHDWKIMFKEMLPNISSIIITQLVLVMAGNIGLETGLSYLGFGLPIGTPSLGTLIGAAKTADIIENKQWVWLPAALFILVLMLCINYIGQALQRSTDARQRLG</sequence>
<dbReference type="InterPro" id="IPR050366">
    <property type="entry name" value="BP-dependent_transpt_permease"/>
</dbReference>
<dbReference type="InterPro" id="IPR035906">
    <property type="entry name" value="MetI-like_sf"/>
</dbReference>
<dbReference type="AlphaFoldDB" id="A0A929MV47"/>
<evidence type="ECO:0000256" key="7">
    <source>
        <dbReference type="RuleBase" id="RU363032"/>
    </source>
</evidence>
<dbReference type="PANTHER" id="PTHR43386">
    <property type="entry name" value="OLIGOPEPTIDE TRANSPORT SYSTEM PERMEASE PROTEIN APPC"/>
    <property type="match status" value="1"/>
</dbReference>
<dbReference type="EMBL" id="JABZFV010000158">
    <property type="protein sequence ID" value="MBF0935205.1"/>
    <property type="molecule type" value="Genomic_DNA"/>
</dbReference>
<feature type="transmembrane region" description="Helical" evidence="7">
    <location>
        <begin position="169"/>
        <end position="188"/>
    </location>
</feature>
<dbReference type="RefSeq" id="WP_303764954.1">
    <property type="nucleotide sequence ID" value="NZ_CAJPUI010000001.1"/>
</dbReference>
<comment type="similarity">
    <text evidence="7">Belongs to the binding-protein-dependent transport system permease family.</text>
</comment>
<evidence type="ECO:0000256" key="3">
    <source>
        <dbReference type="ARBA" id="ARBA00022475"/>
    </source>
</evidence>
<evidence type="ECO:0000256" key="2">
    <source>
        <dbReference type="ARBA" id="ARBA00022448"/>
    </source>
</evidence>
<evidence type="ECO:0000259" key="8">
    <source>
        <dbReference type="PROSITE" id="PS50928"/>
    </source>
</evidence>
<name>A0A929MV47_ABIDE</name>
<keyword evidence="4 7" id="KW-0812">Transmembrane</keyword>
<dbReference type="GO" id="GO:0055085">
    <property type="term" value="P:transmembrane transport"/>
    <property type="evidence" value="ECO:0007669"/>
    <property type="project" value="InterPro"/>
</dbReference>
<dbReference type="PANTHER" id="PTHR43386:SF1">
    <property type="entry name" value="D,D-DIPEPTIDE TRANSPORT SYSTEM PERMEASE PROTEIN DDPC-RELATED"/>
    <property type="match status" value="1"/>
</dbReference>
<evidence type="ECO:0000313" key="9">
    <source>
        <dbReference type="EMBL" id="MBF0935205.1"/>
    </source>
</evidence>
<dbReference type="SUPFAM" id="SSF161098">
    <property type="entry name" value="MetI-like"/>
    <property type="match status" value="1"/>
</dbReference>
<evidence type="ECO:0000256" key="6">
    <source>
        <dbReference type="ARBA" id="ARBA00023136"/>
    </source>
</evidence>
<comment type="subcellular location">
    <subcellularLocation>
        <location evidence="1 7">Cell membrane</location>
        <topology evidence="1 7">Multi-pass membrane protein</topology>
    </subcellularLocation>
</comment>
<feature type="transmembrane region" description="Helical" evidence="7">
    <location>
        <begin position="37"/>
        <end position="59"/>
    </location>
</feature>
<keyword evidence="3" id="KW-1003">Cell membrane</keyword>
<evidence type="ECO:0000256" key="5">
    <source>
        <dbReference type="ARBA" id="ARBA00022989"/>
    </source>
</evidence>
<reference evidence="9" key="1">
    <citation type="submission" date="2020-04" db="EMBL/GenBank/DDBJ databases">
        <title>Deep metagenomics examines the oral microbiome during advanced dental caries in children, revealing novel taxa and co-occurrences with host molecules.</title>
        <authorList>
            <person name="Baker J.L."/>
            <person name="Morton J.T."/>
            <person name="Dinis M."/>
            <person name="Alvarez R."/>
            <person name="Tran N.C."/>
            <person name="Knight R."/>
            <person name="Edlund A."/>
        </authorList>
    </citation>
    <scope>NUCLEOTIDE SEQUENCE</scope>
    <source>
        <strain evidence="9">JCVI_23_bin.16</strain>
    </source>
</reference>
<organism evidence="9 10">
    <name type="scientific">Abiotrophia defectiva</name>
    <name type="common">Streptococcus defectivus</name>
    <dbReference type="NCBI Taxonomy" id="46125"/>
    <lineage>
        <taxon>Bacteria</taxon>
        <taxon>Bacillati</taxon>
        <taxon>Bacillota</taxon>
        <taxon>Bacilli</taxon>
        <taxon>Lactobacillales</taxon>
        <taxon>Aerococcaceae</taxon>
        <taxon>Abiotrophia</taxon>
    </lineage>
</organism>
<dbReference type="Pfam" id="PF00528">
    <property type="entry name" value="BPD_transp_1"/>
    <property type="match status" value="1"/>
</dbReference>
<gene>
    <name evidence="9" type="ORF">HXK00_06135</name>
</gene>
<evidence type="ECO:0000256" key="4">
    <source>
        <dbReference type="ARBA" id="ARBA00022692"/>
    </source>
</evidence>
<feature type="transmembrane region" description="Helical" evidence="7">
    <location>
        <begin position="223"/>
        <end position="241"/>
    </location>
</feature>
<dbReference type="InterPro" id="IPR025966">
    <property type="entry name" value="OppC_N"/>
</dbReference>
<comment type="caution">
    <text evidence="9">The sequence shown here is derived from an EMBL/GenBank/DDBJ whole genome shotgun (WGS) entry which is preliminary data.</text>
</comment>
<keyword evidence="6 7" id="KW-0472">Membrane</keyword>
<feature type="transmembrane region" description="Helical" evidence="7">
    <location>
        <begin position="144"/>
        <end position="163"/>
    </location>
</feature>
<feature type="transmembrane region" description="Helical" evidence="7">
    <location>
        <begin position="277"/>
        <end position="297"/>
    </location>
</feature>
<protein>
    <submittedName>
        <fullName evidence="9">ABC transporter permease</fullName>
    </submittedName>
</protein>
<dbReference type="Proteomes" id="UP000757900">
    <property type="component" value="Unassembled WGS sequence"/>
</dbReference>
<feature type="domain" description="ABC transmembrane type-1" evidence="8">
    <location>
        <begin position="105"/>
        <end position="297"/>
    </location>
</feature>
<keyword evidence="5 7" id="KW-1133">Transmembrane helix</keyword>
<proteinExistence type="inferred from homology"/>
<dbReference type="Pfam" id="PF12911">
    <property type="entry name" value="OppC_N"/>
    <property type="match status" value="1"/>
</dbReference>
<dbReference type="CDD" id="cd06261">
    <property type="entry name" value="TM_PBP2"/>
    <property type="match status" value="1"/>
</dbReference>
<evidence type="ECO:0000256" key="1">
    <source>
        <dbReference type="ARBA" id="ARBA00004651"/>
    </source>
</evidence>
<evidence type="ECO:0000313" key="10">
    <source>
        <dbReference type="Proteomes" id="UP000757900"/>
    </source>
</evidence>
<feature type="transmembrane region" description="Helical" evidence="7">
    <location>
        <begin position="109"/>
        <end position="132"/>
    </location>
</feature>
<dbReference type="InterPro" id="IPR000515">
    <property type="entry name" value="MetI-like"/>
</dbReference>
<dbReference type="GO" id="GO:0005886">
    <property type="term" value="C:plasma membrane"/>
    <property type="evidence" value="ECO:0007669"/>
    <property type="project" value="UniProtKB-SubCell"/>
</dbReference>